<dbReference type="Gene3D" id="3.80.10.10">
    <property type="entry name" value="Ribonuclease Inhibitor"/>
    <property type="match status" value="1"/>
</dbReference>
<evidence type="ECO:0000313" key="2">
    <source>
        <dbReference type="Proteomes" id="UP000235672"/>
    </source>
</evidence>
<accession>A0A2J6QQQ4</accession>
<dbReference type="InterPro" id="IPR032675">
    <property type="entry name" value="LRR_dom_sf"/>
</dbReference>
<keyword evidence="2" id="KW-1185">Reference proteome</keyword>
<protein>
    <recommendedName>
        <fullName evidence="3">F-box domain-containing protein</fullName>
    </recommendedName>
</protein>
<proteinExistence type="predicted"/>
<dbReference type="SUPFAM" id="SSF52047">
    <property type="entry name" value="RNI-like"/>
    <property type="match status" value="1"/>
</dbReference>
<evidence type="ECO:0008006" key="3">
    <source>
        <dbReference type="Google" id="ProtNLM"/>
    </source>
</evidence>
<dbReference type="EMBL" id="KZ613464">
    <property type="protein sequence ID" value="PMD28585.1"/>
    <property type="molecule type" value="Genomic_DNA"/>
</dbReference>
<gene>
    <name evidence="1" type="ORF">NA56DRAFT_742708</name>
</gene>
<organism evidence="1 2">
    <name type="scientific">Hyaloscypha hepaticicola</name>
    <dbReference type="NCBI Taxonomy" id="2082293"/>
    <lineage>
        <taxon>Eukaryota</taxon>
        <taxon>Fungi</taxon>
        <taxon>Dikarya</taxon>
        <taxon>Ascomycota</taxon>
        <taxon>Pezizomycotina</taxon>
        <taxon>Leotiomycetes</taxon>
        <taxon>Helotiales</taxon>
        <taxon>Hyaloscyphaceae</taxon>
        <taxon>Hyaloscypha</taxon>
    </lineage>
</organism>
<dbReference type="Proteomes" id="UP000235672">
    <property type="component" value="Unassembled WGS sequence"/>
</dbReference>
<sequence>MIDGGLINWDFSNLSVLNLFEVNLESFFAVLPFEKLSGLRELRVELWGISPPTPRAVSWVDEYLVPCIKAIVRLEVLDIKCAHPHKLLPALEQHRRSLKVLRLRQCMASWALRVTAEDIEGLRTMCTCLDELVLDIKVVGDAEIEEQREET</sequence>
<dbReference type="AlphaFoldDB" id="A0A2J6QQQ4"/>
<evidence type="ECO:0000313" key="1">
    <source>
        <dbReference type="EMBL" id="PMD28585.1"/>
    </source>
</evidence>
<reference evidence="1 2" key="1">
    <citation type="submission" date="2016-05" db="EMBL/GenBank/DDBJ databases">
        <title>A degradative enzymes factory behind the ericoid mycorrhizal symbiosis.</title>
        <authorList>
            <consortium name="DOE Joint Genome Institute"/>
            <person name="Martino E."/>
            <person name="Morin E."/>
            <person name="Grelet G."/>
            <person name="Kuo A."/>
            <person name="Kohler A."/>
            <person name="Daghino S."/>
            <person name="Barry K."/>
            <person name="Choi C."/>
            <person name="Cichocki N."/>
            <person name="Clum A."/>
            <person name="Copeland A."/>
            <person name="Hainaut M."/>
            <person name="Haridas S."/>
            <person name="Labutti K."/>
            <person name="Lindquist E."/>
            <person name="Lipzen A."/>
            <person name="Khouja H.-R."/>
            <person name="Murat C."/>
            <person name="Ohm R."/>
            <person name="Olson A."/>
            <person name="Spatafora J."/>
            <person name="Veneault-Fourrey C."/>
            <person name="Henrissat B."/>
            <person name="Grigoriev I."/>
            <person name="Martin F."/>
            <person name="Perotto S."/>
        </authorList>
    </citation>
    <scope>NUCLEOTIDE SEQUENCE [LARGE SCALE GENOMIC DNA]</scope>
    <source>
        <strain evidence="1 2">UAMH 7357</strain>
    </source>
</reference>
<name>A0A2J6QQQ4_9HELO</name>